<keyword evidence="1" id="KW-0472">Membrane</keyword>
<keyword evidence="1" id="KW-1133">Transmembrane helix</keyword>
<gene>
    <name evidence="2" type="ORF">ACFQMG_20415</name>
</gene>
<dbReference type="Proteomes" id="UP001596435">
    <property type="component" value="Unassembled WGS sequence"/>
</dbReference>
<keyword evidence="1" id="KW-0812">Transmembrane</keyword>
<comment type="caution">
    <text evidence="2">The sequence shown here is derived from an EMBL/GenBank/DDBJ whole genome shotgun (WGS) entry which is preliminary data.</text>
</comment>
<evidence type="ECO:0000313" key="3">
    <source>
        <dbReference type="Proteomes" id="UP001596435"/>
    </source>
</evidence>
<organism evidence="2 3">
    <name type="scientific">Kitasatospora paranensis</name>
    <dbReference type="NCBI Taxonomy" id="258053"/>
    <lineage>
        <taxon>Bacteria</taxon>
        <taxon>Bacillati</taxon>
        <taxon>Actinomycetota</taxon>
        <taxon>Actinomycetes</taxon>
        <taxon>Kitasatosporales</taxon>
        <taxon>Streptomycetaceae</taxon>
        <taxon>Kitasatospora</taxon>
    </lineage>
</organism>
<accession>A0ABW2G0Q4</accession>
<feature type="transmembrane region" description="Helical" evidence="1">
    <location>
        <begin position="42"/>
        <end position="58"/>
    </location>
</feature>
<keyword evidence="3" id="KW-1185">Reference proteome</keyword>
<proteinExistence type="predicted"/>
<protein>
    <submittedName>
        <fullName evidence="2">Uncharacterized protein</fullName>
    </submittedName>
</protein>
<dbReference type="EMBL" id="JBHTAJ010000038">
    <property type="protein sequence ID" value="MFC7181919.1"/>
    <property type="molecule type" value="Genomic_DNA"/>
</dbReference>
<dbReference type="RefSeq" id="WP_157818744.1">
    <property type="nucleotide sequence ID" value="NZ_BAABKV010000001.1"/>
</dbReference>
<evidence type="ECO:0000256" key="1">
    <source>
        <dbReference type="SAM" id="Phobius"/>
    </source>
</evidence>
<name>A0ABW2G0Q4_9ACTN</name>
<reference evidence="3" key="1">
    <citation type="journal article" date="2019" name="Int. J. Syst. Evol. Microbiol.">
        <title>The Global Catalogue of Microorganisms (GCM) 10K type strain sequencing project: providing services to taxonomists for standard genome sequencing and annotation.</title>
        <authorList>
            <consortium name="The Broad Institute Genomics Platform"/>
            <consortium name="The Broad Institute Genome Sequencing Center for Infectious Disease"/>
            <person name="Wu L."/>
            <person name="Ma J."/>
        </authorList>
    </citation>
    <scope>NUCLEOTIDE SEQUENCE [LARGE SCALE GENOMIC DNA]</scope>
    <source>
        <strain evidence="3">CGMCC 1.12859</strain>
    </source>
</reference>
<evidence type="ECO:0000313" key="2">
    <source>
        <dbReference type="EMBL" id="MFC7181919.1"/>
    </source>
</evidence>
<sequence>MRDVFEKNGLFDKAFAVLGLALSLLLLDLGLAQYRNGGSVGWAVTAVVMVLASCYEISRRFRPRP</sequence>